<dbReference type="Proteomes" id="UP000439903">
    <property type="component" value="Unassembled WGS sequence"/>
</dbReference>
<keyword evidence="1" id="KW-0812">Transmembrane</keyword>
<proteinExistence type="predicted"/>
<accession>A0A8H3XG69</accession>
<dbReference type="GO" id="GO:0016740">
    <property type="term" value="F:transferase activity"/>
    <property type="evidence" value="ECO:0007669"/>
    <property type="project" value="UniProtKB-KW"/>
</dbReference>
<keyword evidence="2" id="KW-0808">Transferase</keyword>
<evidence type="ECO:0000313" key="3">
    <source>
        <dbReference type="Proteomes" id="UP000439903"/>
    </source>
</evidence>
<dbReference type="SUPFAM" id="SSF53448">
    <property type="entry name" value="Nucleotide-diphospho-sugar transferases"/>
    <property type="match status" value="1"/>
</dbReference>
<keyword evidence="1" id="KW-1133">Transmembrane helix</keyword>
<gene>
    <name evidence="2" type="ORF">F8M41_000792</name>
</gene>
<dbReference type="EMBL" id="WTPW01001063">
    <property type="protein sequence ID" value="KAF0459327.1"/>
    <property type="molecule type" value="Genomic_DNA"/>
</dbReference>
<sequence>MTYTVQNRKRDYLAWSYQRIIRNKFIAECLFLSFLISLIFIQLNRSFIKSTSFKIQEINDNNDNIIFVVDDDQHAGGLQPLYCNLHKKGKAENVNTHVIVTGRGISGKELIKYISLLPNCDVPVYDLELQKGNENILKSTFKEINDILDQIRPGILIYINDPKNEAMRGVDAALVAASQINYTITRIALPLEDAKYMMWLTDLSIEALKSWNTPNIQIQVITQDRPQSLSRLMQSLNSSIYFGDNVHLTINIDRSADPVTVKFCQTFEWSFGPMSIRYRIKQGGLITAVVESYYPTTNDDYAIILEDDVEVSPFYYIWAKYTILKYKYGIDRNIVGRLYGVSLYNTRLNEFNITTGRRSFNAAEVLQDTKYPNNSPYLSQIPCSWGVLFFPEIWREFHEYLNAILQDLAGPKLLKMYVPKSRSNKWGGKSWKRYFIELIYFRGYLMLYPNYENFTSFTSNHAEKGIHFGFDKSQKGLWLLPLMEEDIILEGLPDNHLPGFKDLPIMDFWGNLVTQEKLIRRGRSLHSKLSICPPSESDELTYDPRDLLCVDNSTLFNDEQTMAEGKFLIKNQ</sequence>
<dbReference type="OrthoDB" id="2020070at2759"/>
<feature type="transmembrane region" description="Helical" evidence="1">
    <location>
        <begin position="25"/>
        <end position="43"/>
    </location>
</feature>
<reference evidence="2 3" key="1">
    <citation type="journal article" date="2019" name="Environ. Microbiol.">
        <title>At the nexus of three kingdoms: the genome of the mycorrhizal fungus Gigaspora margarita provides insights into plant, endobacterial and fungal interactions.</title>
        <authorList>
            <person name="Venice F."/>
            <person name="Ghignone S."/>
            <person name="Salvioli di Fossalunga A."/>
            <person name="Amselem J."/>
            <person name="Novero M."/>
            <person name="Xianan X."/>
            <person name="Sedzielewska Toro K."/>
            <person name="Morin E."/>
            <person name="Lipzen A."/>
            <person name="Grigoriev I.V."/>
            <person name="Henrissat B."/>
            <person name="Martin F.M."/>
            <person name="Bonfante P."/>
        </authorList>
    </citation>
    <scope>NUCLEOTIDE SEQUENCE [LARGE SCALE GENOMIC DNA]</scope>
    <source>
        <strain evidence="2 3">BEG34</strain>
    </source>
</reference>
<protein>
    <submittedName>
        <fullName evidence="2">Glycosyl transferase family 2 protein</fullName>
    </submittedName>
</protein>
<name>A0A8H3XG69_GIGMA</name>
<dbReference type="PANTHER" id="PTHR33604:SF3">
    <property type="entry name" value="OSJNBA0004B13.7 PROTEIN"/>
    <property type="match status" value="1"/>
</dbReference>
<dbReference type="Gene3D" id="3.90.550.10">
    <property type="entry name" value="Spore Coat Polysaccharide Biosynthesis Protein SpsA, Chain A"/>
    <property type="match status" value="1"/>
</dbReference>
<evidence type="ECO:0000313" key="2">
    <source>
        <dbReference type="EMBL" id="KAF0459327.1"/>
    </source>
</evidence>
<evidence type="ECO:0000256" key="1">
    <source>
        <dbReference type="SAM" id="Phobius"/>
    </source>
</evidence>
<organism evidence="2 3">
    <name type="scientific">Gigaspora margarita</name>
    <dbReference type="NCBI Taxonomy" id="4874"/>
    <lineage>
        <taxon>Eukaryota</taxon>
        <taxon>Fungi</taxon>
        <taxon>Fungi incertae sedis</taxon>
        <taxon>Mucoromycota</taxon>
        <taxon>Glomeromycotina</taxon>
        <taxon>Glomeromycetes</taxon>
        <taxon>Diversisporales</taxon>
        <taxon>Gigasporaceae</taxon>
        <taxon>Gigaspora</taxon>
    </lineage>
</organism>
<dbReference type="PANTHER" id="PTHR33604">
    <property type="entry name" value="OSJNBA0004B13.7 PROTEIN"/>
    <property type="match status" value="1"/>
</dbReference>
<dbReference type="InterPro" id="IPR029044">
    <property type="entry name" value="Nucleotide-diphossugar_trans"/>
</dbReference>
<keyword evidence="3" id="KW-1185">Reference proteome</keyword>
<keyword evidence="1" id="KW-0472">Membrane</keyword>
<dbReference type="AlphaFoldDB" id="A0A8H3XG69"/>
<comment type="caution">
    <text evidence="2">The sequence shown here is derived from an EMBL/GenBank/DDBJ whole genome shotgun (WGS) entry which is preliminary data.</text>
</comment>